<gene>
    <name evidence="1" type="ORF">SDC9_38248</name>
</gene>
<evidence type="ECO:0000313" key="1">
    <source>
        <dbReference type="EMBL" id="MPL92151.1"/>
    </source>
</evidence>
<reference evidence="1" key="1">
    <citation type="submission" date="2019-08" db="EMBL/GenBank/DDBJ databases">
        <authorList>
            <person name="Kucharzyk K."/>
            <person name="Murdoch R.W."/>
            <person name="Higgins S."/>
            <person name="Loffler F."/>
        </authorList>
    </citation>
    <scope>NUCLEOTIDE SEQUENCE</scope>
</reference>
<dbReference type="EMBL" id="VSSQ01000349">
    <property type="protein sequence ID" value="MPL92151.1"/>
    <property type="molecule type" value="Genomic_DNA"/>
</dbReference>
<comment type="caution">
    <text evidence="1">The sequence shown here is derived from an EMBL/GenBank/DDBJ whole genome shotgun (WGS) entry which is preliminary data.</text>
</comment>
<evidence type="ECO:0008006" key="2">
    <source>
        <dbReference type="Google" id="ProtNLM"/>
    </source>
</evidence>
<name>A0A644VLE4_9ZZZZ</name>
<sequence>MKRRVLLLSGVAWATGIAATAAEPGNSPIGLILIGASWCPFCKAAAQTLFAAAPPAQLPILVASHDAKPIPPFEEFVDARGHPIAAKYLKLPTLVFVHIPTQKVIAEIEGFKNPRSYLVQVKSVLQQAQEAGYA</sequence>
<dbReference type="AlphaFoldDB" id="A0A644VLE4"/>
<protein>
    <recommendedName>
        <fullName evidence="2">Thioredoxin domain-containing protein</fullName>
    </recommendedName>
</protein>
<accession>A0A644VLE4</accession>
<dbReference type="Gene3D" id="3.40.30.10">
    <property type="entry name" value="Glutaredoxin"/>
    <property type="match status" value="1"/>
</dbReference>
<dbReference type="InterPro" id="IPR036249">
    <property type="entry name" value="Thioredoxin-like_sf"/>
</dbReference>
<proteinExistence type="predicted"/>
<organism evidence="1">
    <name type="scientific">bioreactor metagenome</name>
    <dbReference type="NCBI Taxonomy" id="1076179"/>
    <lineage>
        <taxon>unclassified sequences</taxon>
        <taxon>metagenomes</taxon>
        <taxon>ecological metagenomes</taxon>
    </lineage>
</organism>
<dbReference type="SUPFAM" id="SSF52833">
    <property type="entry name" value="Thioredoxin-like"/>
    <property type="match status" value="1"/>
</dbReference>